<keyword evidence="3 7" id="KW-0812">Transmembrane</keyword>
<dbReference type="RefSeq" id="XP_031026862.1">
    <property type="nucleotide sequence ID" value="XM_031167254.1"/>
</dbReference>
<comment type="subcellular location">
    <subcellularLocation>
        <location evidence="1">Membrane</location>
        <topology evidence="1">Multi-pass membrane protein</topology>
    </subcellularLocation>
</comment>
<evidence type="ECO:0000313" key="9">
    <source>
        <dbReference type="Proteomes" id="UP000319731"/>
    </source>
</evidence>
<dbReference type="Proteomes" id="UP000319731">
    <property type="component" value="Unassembled WGS sequence"/>
</dbReference>
<dbReference type="GO" id="GO:0005737">
    <property type="term" value="C:cytoplasm"/>
    <property type="evidence" value="ECO:0007669"/>
    <property type="project" value="UniProtKB-ARBA"/>
</dbReference>
<dbReference type="OrthoDB" id="1666796at2759"/>
<organism evidence="8 9">
    <name type="scientific">Synchytrium microbalum</name>
    <dbReference type="NCBI Taxonomy" id="1806994"/>
    <lineage>
        <taxon>Eukaryota</taxon>
        <taxon>Fungi</taxon>
        <taxon>Fungi incertae sedis</taxon>
        <taxon>Chytridiomycota</taxon>
        <taxon>Chytridiomycota incertae sedis</taxon>
        <taxon>Chytridiomycetes</taxon>
        <taxon>Synchytriales</taxon>
        <taxon>Synchytriaceae</taxon>
        <taxon>Synchytrium</taxon>
    </lineage>
</organism>
<evidence type="ECO:0000256" key="5">
    <source>
        <dbReference type="ARBA" id="ARBA00022989"/>
    </source>
</evidence>
<evidence type="ECO:0000256" key="2">
    <source>
        <dbReference type="ARBA" id="ARBA00005227"/>
    </source>
</evidence>
<feature type="transmembrane region" description="Helical" evidence="7">
    <location>
        <begin position="323"/>
        <end position="350"/>
    </location>
</feature>
<feature type="transmembrane region" description="Helical" evidence="7">
    <location>
        <begin position="583"/>
        <end position="611"/>
    </location>
</feature>
<feature type="transmembrane region" description="Helical" evidence="7">
    <location>
        <begin position="428"/>
        <end position="452"/>
    </location>
</feature>
<protein>
    <recommendedName>
        <fullName evidence="7">Transmembrane 9 superfamily member</fullName>
    </recommendedName>
</protein>
<dbReference type="GO" id="GO:0072657">
    <property type="term" value="P:protein localization to membrane"/>
    <property type="evidence" value="ECO:0007669"/>
    <property type="project" value="TreeGrafter"/>
</dbReference>
<comment type="caution">
    <text evidence="8">The sequence shown here is derived from an EMBL/GenBank/DDBJ whole genome shotgun (WGS) entry which is preliminary data.</text>
</comment>
<evidence type="ECO:0000313" key="8">
    <source>
        <dbReference type="EMBL" id="TPX36648.1"/>
    </source>
</evidence>
<accession>A0A507CBE1</accession>
<name>A0A507CBE1_9FUNG</name>
<feature type="transmembrane region" description="Helical" evidence="7">
    <location>
        <begin position="388"/>
        <end position="416"/>
    </location>
</feature>
<keyword evidence="9" id="KW-1185">Reference proteome</keyword>
<reference evidence="8 9" key="1">
    <citation type="journal article" date="2019" name="Sci. Rep.">
        <title>Comparative genomics of chytrid fungi reveal insights into the obligate biotrophic and pathogenic lifestyle of Synchytrium endobioticum.</title>
        <authorList>
            <person name="van de Vossenberg B.T.L.H."/>
            <person name="Warris S."/>
            <person name="Nguyen H.D.T."/>
            <person name="van Gent-Pelzer M.P.E."/>
            <person name="Joly D.L."/>
            <person name="van de Geest H.C."/>
            <person name="Bonants P.J.M."/>
            <person name="Smith D.S."/>
            <person name="Levesque C.A."/>
            <person name="van der Lee T.A.J."/>
        </authorList>
    </citation>
    <scope>NUCLEOTIDE SEQUENCE [LARGE SCALE GENOMIC DNA]</scope>
    <source>
        <strain evidence="8 9">JEL517</strain>
    </source>
</reference>
<evidence type="ECO:0000256" key="4">
    <source>
        <dbReference type="ARBA" id="ARBA00022729"/>
    </source>
</evidence>
<dbReference type="AlphaFoldDB" id="A0A507CBE1"/>
<dbReference type="InterPro" id="IPR004240">
    <property type="entry name" value="EMP70"/>
</dbReference>
<proteinExistence type="inferred from homology"/>
<feature type="transmembrane region" description="Helical" evidence="7">
    <location>
        <begin position="552"/>
        <end position="571"/>
    </location>
</feature>
<evidence type="ECO:0000256" key="1">
    <source>
        <dbReference type="ARBA" id="ARBA00004141"/>
    </source>
</evidence>
<dbReference type="GeneID" id="42002551"/>
<dbReference type="PANTHER" id="PTHR10766">
    <property type="entry name" value="TRANSMEMBRANE 9 SUPERFAMILY PROTEIN"/>
    <property type="match status" value="1"/>
</dbReference>
<feature type="transmembrane region" description="Helical" evidence="7">
    <location>
        <begin position="512"/>
        <end position="540"/>
    </location>
</feature>
<feature type="transmembrane region" description="Helical" evidence="7">
    <location>
        <begin position="258"/>
        <end position="282"/>
    </location>
</feature>
<dbReference type="Pfam" id="PF02990">
    <property type="entry name" value="EMP70"/>
    <property type="match status" value="1"/>
</dbReference>
<keyword evidence="4" id="KW-0732">Signal</keyword>
<evidence type="ECO:0000256" key="3">
    <source>
        <dbReference type="ARBA" id="ARBA00022692"/>
    </source>
</evidence>
<dbReference type="STRING" id="1806994.A0A507CBE1"/>
<dbReference type="EMBL" id="QEAO01000004">
    <property type="protein sequence ID" value="TPX36648.1"/>
    <property type="molecule type" value="Genomic_DNA"/>
</dbReference>
<comment type="similarity">
    <text evidence="2 7">Belongs to the nonaspanin (TM9SF) (TC 9.A.2) family.</text>
</comment>
<keyword evidence="6 7" id="KW-0472">Membrane</keyword>
<evidence type="ECO:0000256" key="7">
    <source>
        <dbReference type="RuleBase" id="RU363079"/>
    </source>
</evidence>
<evidence type="ECO:0000256" key="6">
    <source>
        <dbReference type="ARBA" id="ARBA00023136"/>
    </source>
</evidence>
<keyword evidence="5 7" id="KW-1133">Transmembrane helix</keyword>
<dbReference type="GO" id="GO:0016020">
    <property type="term" value="C:membrane"/>
    <property type="evidence" value="ECO:0007669"/>
    <property type="project" value="UniProtKB-SubCell"/>
</dbReference>
<feature type="transmembrane region" description="Helical" evidence="7">
    <location>
        <begin position="480"/>
        <end position="506"/>
    </location>
</feature>
<feature type="transmembrane region" description="Helical" evidence="7">
    <location>
        <begin position="356"/>
        <end position="376"/>
    </location>
</feature>
<gene>
    <name evidence="8" type="ORF">SmJEL517_g01326</name>
</gene>
<dbReference type="GO" id="GO:0007034">
    <property type="term" value="P:vacuolar transport"/>
    <property type="evidence" value="ECO:0007669"/>
    <property type="project" value="TreeGrafter"/>
</dbReference>
<sequence length="622" mass="70947">MDSPRISLNYNLPKRPYIDQPPRNYASADPVSLYVNALSSSETLLPYDFYHPRLHFCRPDEIKSQPESLGSILFGDRLVNSRFELAMLKNATCKSLCDKISVPKDDAGFINDRIREEYTMSWFVDGLPAAQIKIDDKTATQFYQIGFKMGRINPTDPANPKLYLHNHYDIFVYYHQQDKTEGDAAYRIVGLVVEPYSVAEGKENQNCHYLGYTEEKMLHLSDTKDTNVHYTYNTYWIASKTTWGTRWDMYLYVTDPQIHWFSIINSIVIVLMLSGMIAMILLRALHKDIARYNSLADEDGGQEDFGWKLVHADVFRPPYQRMLLAVLVGNGSQLLCMTAVTLVFAVLGFLSPSSRGSLTTVMLIFYVTFGSAAGYVSARVYKMLGGEAWRLLVVLTAFLVPGVIFALFLTLNFFLWGAQSSSAVPFGTMFALIVMWFLVSAPLTFVGAFFGFRHPIIDFPCKTNQIPRQIPPQPLYLNRWVAALIGGILPFGAIFIELFFIMYSFWFHRIYYVFGFLALVFLILIITCSEVSILMCYFHLCSEDYYWQWRAFLTAGMSGGYIFMYSIVYFVRNLKVADTPSGVLYFGWSLIMSGGFVIMTGTVGYLACLYFTRKIFGSIKVD</sequence>
<dbReference type="PANTHER" id="PTHR10766:SF111">
    <property type="entry name" value="TRANSMEMBRANE 9 SUPERFAMILY MEMBER 2"/>
    <property type="match status" value="1"/>
</dbReference>